<name>A0A1I6FXK2_HALSD</name>
<keyword evidence="1" id="KW-0472">Membrane</keyword>
<gene>
    <name evidence="2" type="ORF">SAMN04487937_1333</name>
</gene>
<sequence length="42" mass="4790">MFIHSVKLKRILSVSNYLCTNLTTLAFLLVLSVKWSITAIHN</sequence>
<evidence type="ECO:0000256" key="1">
    <source>
        <dbReference type="SAM" id="Phobius"/>
    </source>
</evidence>
<keyword evidence="1" id="KW-1133">Transmembrane helix</keyword>
<protein>
    <submittedName>
        <fullName evidence="2">Uncharacterized protein</fullName>
    </submittedName>
</protein>
<evidence type="ECO:0000313" key="3">
    <source>
        <dbReference type="Proteomes" id="UP000198932"/>
    </source>
</evidence>
<reference evidence="3" key="1">
    <citation type="submission" date="2016-10" db="EMBL/GenBank/DDBJ databases">
        <authorList>
            <person name="Varghese N."/>
            <person name="Submissions S."/>
        </authorList>
    </citation>
    <scope>NUCLEOTIDE SEQUENCE [LARGE SCALE GENOMIC DNA]</scope>
    <source>
        <strain evidence="3">RD 26</strain>
    </source>
</reference>
<accession>A0A1I6FXK2</accession>
<dbReference type="AlphaFoldDB" id="A0A1I6FXK2"/>
<proteinExistence type="predicted"/>
<dbReference type="EMBL" id="FOYN01000002">
    <property type="protein sequence ID" value="SFR34557.1"/>
    <property type="molecule type" value="Genomic_DNA"/>
</dbReference>
<evidence type="ECO:0000313" key="2">
    <source>
        <dbReference type="EMBL" id="SFR34557.1"/>
    </source>
</evidence>
<keyword evidence="1" id="KW-0812">Transmembrane</keyword>
<organism evidence="2 3">
    <name type="scientific">Halorubrum sodomense</name>
    <dbReference type="NCBI Taxonomy" id="35743"/>
    <lineage>
        <taxon>Archaea</taxon>
        <taxon>Methanobacteriati</taxon>
        <taxon>Methanobacteriota</taxon>
        <taxon>Stenosarchaea group</taxon>
        <taxon>Halobacteria</taxon>
        <taxon>Halobacteriales</taxon>
        <taxon>Haloferacaceae</taxon>
        <taxon>Halorubrum</taxon>
    </lineage>
</organism>
<dbReference type="STRING" id="35743.SAMN04487937_1333"/>
<feature type="transmembrane region" description="Helical" evidence="1">
    <location>
        <begin position="12"/>
        <end position="37"/>
    </location>
</feature>
<dbReference type="Proteomes" id="UP000198932">
    <property type="component" value="Unassembled WGS sequence"/>
</dbReference>
<keyword evidence="3" id="KW-1185">Reference proteome</keyword>